<comment type="caution">
    <text evidence="4">The sequence shown here is derived from an EMBL/GenBank/DDBJ whole genome shotgun (WGS) entry which is preliminary data.</text>
</comment>
<comment type="similarity">
    <text evidence="1">Belongs to the bacterial solute-binding protein 9 family.</text>
</comment>
<sequence>MKKYIFIVLTALTLIGCGPQKSEGPHTITVTIEPLRFFVNQIVGNKYKVVTMVPNGSNPETYEPTARQMMDLAESDIYIKVGSIGFERTWMKKLTDNAPHTIIIDSSDGIAPISNINNVEDPHTWMSCANAQIIARNIYDAVMSVDVQDSAYFRTNYERLLIKIKQTDKTIRANLKKSGAKEFIIYHPVLTYFAKEYDLIQLPIEEEGREPSAAQLKQLLKTAKQLNIQTIFIQQEFANRDTDIITKELEIRPLEINPLSYFWDKQMVQISELLK</sequence>
<evidence type="ECO:0000256" key="2">
    <source>
        <dbReference type="ARBA" id="ARBA00022448"/>
    </source>
</evidence>
<accession>U2MV37</accession>
<protein>
    <submittedName>
        <fullName evidence="4">Periplasmic solute-binding family protein</fullName>
    </submittedName>
</protein>
<dbReference type="PATRIC" id="fig|1081904.3.peg.895"/>
<evidence type="ECO:0000313" key="4">
    <source>
        <dbReference type="EMBL" id="ERK03059.1"/>
    </source>
</evidence>
<evidence type="ECO:0000313" key="5">
    <source>
        <dbReference type="Proteomes" id="UP000016600"/>
    </source>
</evidence>
<keyword evidence="2" id="KW-0813">Transport</keyword>
<evidence type="ECO:0000256" key="3">
    <source>
        <dbReference type="ARBA" id="ARBA00022729"/>
    </source>
</evidence>
<dbReference type="RefSeq" id="WP_021583619.1">
    <property type="nucleotide sequence ID" value="NZ_AWET01000018.1"/>
</dbReference>
<dbReference type="PROSITE" id="PS51257">
    <property type="entry name" value="PROKAR_LIPOPROTEIN"/>
    <property type="match status" value="1"/>
</dbReference>
<dbReference type="EMBL" id="AWET01000018">
    <property type="protein sequence ID" value="ERK03059.1"/>
    <property type="molecule type" value="Genomic_DNA"/>
</dbReference>
<dbReference type="SUPFAM" id="SSF53807">
    <property type="entry name" value="Helical backbone' metal receptor"/>
    <property type="match status" value="1"/>
</dbReference>
<gene>
    <name evidence="4" type="ORF">HMPREF1218_1697</name>
</gene>
<organism evidence="4 5">
    <name type="scientific">Hoylesella pleuritidis F0068</name>
    <dbReference type="NCBI Taxonomy" id="1081904"/>
    <lineage>
        <taxon>Bacteria</taxon>
        <taxon>Pseudomonadati</taxon>
        <taxon>Bacteroidota</taxon>
        <taxon>Bacteroidia</taxon>
        <taxon>Bacteroidales</taxon>
        <taxon>Prevotellaceae</taxon>
        <taxon>Hoylesella</taxon>
    </lineage>
</organism>
<dbReference type="Pfam" id="PF01297">
    <property type="entry name" value="ZnuA"/>
    <property type="match status" value="1"/>
</dbReference>
<dbReference type="InterPro" id="IPR006127">
    <property type="entry name" value="ZnuA-like"/>
</dbReference>
<reference evidence="4 5" key="1">
    <citation type="submission" date="2013-08" db="EMBL/GenBank/DDBJ databases">
        <authorList>
            <person name="Durkin A.S."/>
            <person name="Haft D.R."/>
            <person name="McCorrison J."/>
            <person name="Torralba M."/>
            <person name="Gillis M."/>
            <person name="Haft D.H."/>
            <person name="Methe B."/>
            <person name="Sutton G."/>
            <person name="Nelson K.E."/>
        </authorList>
    </citation>
    <scope>NUCLEOTIDE SEQUENCE [LARGE SCALE GENOMIC DNA]</scope>
    <source>
        <strain evidence="4 5">F0068</strain>
    </source>
</reference>
<dbReference type="AlphaFoldDB" id="U2MV37"/>
<keyword evidence="3" id="KW-0732">Signal</keyword>
<name>U2MV37_9BACT</name>
<keyword evidence="5" id="KW-1185">Reference proteome</keyword>
<dbReference type="GO" id="GO:0046872">
    <property type="term" value="F:metal ion binding"/>
    <property type="evidence" value="ECO:0007669"/>
    <property type="project" value="InterPro"/>
</dbReference>
<dbReference type="Proteomes" id="UP000016600">
    <property type="component" value="Unassembled WGS sequence"/>
</dbReference>
<dbReference type="InterPro" id="IPR050492">
    <property type="entry name" value="Bact_metal-bind_prot9"/>
</dbReference>
<dbReference type="PANTHER" id="PTHR42953:SF3">
    <property type="entry name" value="HIGH-AFFINITY ZINC UPTAKE SYSTEM PROTEIN ZNUA"/>
    <property type="match status" value="1"/>
</dbReference>
<evidence type="ECO:0000256" key="1">
    <source>
        <dbReference type="ARBA" id="ARBA00011028"/>
    </source>
</evidence>
<dbReference type="PANTHER" id="PTHR42953">
    <property type="entry name" value="HIGH-AFFINITY ZINC UPTAKE SYSTEM PROTEIN ZNUA-RELATED"/>
    <property type="match status" value="1"/>
</dbReference>
<proteinExistence type="inferred from homology"/>
<dbReference type="GO" id="GO:0030001">
    <property type="term" value="P:metal ion transport"/>
    <property type="evidence" value="ECO:0007669"/>
    <property type="project" value="InterPro"/>
</dbReference>
<dbReference type="Gene3D" id="3.40.50.1980">
    <property type="entry name" value="Nitrogenase molybdenum iron protein domain"/>
    <property type="match status" value="2"/>
</dbReference>